<keyword evidence="6" id="KW-1185">Reference proteome</keyword>
<evidence type="ECO:0000259" key="4">
    <source>
        <dbReference type="PROSITE" id="PS50995"/>
    </source>
</evidence>
<comment type="caution">
    <text evidence="5">The sequence shown here is derived from an EMBL/GenBank/DDBJ whole genome shotgun (WGS) entry which is preliminary data.</text>
</comment>
<dbReference type="PANTHER" id="PTHR42756:SF1">
    <property type="entry name" value="TRANSCRIPTIONAL REPRESSOR OF EMRAB OPERON"/>
    <property type="match status" value="1"/>
</dbReference>
<keyword evidence="3" id="KW-0804">Transcription</keyword>
<feature type="domain" description="HTH marR-type" evidence="4">
    <location>
        <begin position="42"/>
        <end position="174"/>
    </location>
</feature>
<dbReference type="GO" id="GO:0003677">
    <property type="term" value="F:DNA binding"/>
    <property type="evidence" value="ECO:0007669"/>
    <property type="project" value="UniProtKB-KW"/>
</dbReference>
<evidence type="ECO:0000256" key="2">
    <source>
        <dbReference type="ARBA" id="ARBA00023125"/>
    </source>
</evidence>
<keyword evidence="2" id="KW-0238">DNA-binding</keyword>
<dbReference type="InterPro" id="IPR036388">
    <property type="entry name" value="WH-like_DNA-bd_sf"/>
</dbReference>
<proteinExistence type="predicted"/>
<dbReference type="InterPro" id="IPR023187">
    <property type="entry name" value="Tscrpt_reg_MarR-type_CS"/>
</dbReference>
<protein>
    <submittedName>
        <fullName evidence="5">MarR family transcriptional regulator</fullName>
    </submittedName>
</protein>
<name>A0A937K3X7_9CLOT</name>
<sequence>MEGINHKKKLDMYRKMVDISIIDIYNRYAIYKKGLIVMNSFEKPLNILIHQTNIILRNILQKELSNYNITAEQWAILIELYNDEGINQKELAKRCLKDTAALTRSLDILEKREFIKREKSPNDRREFLIFLTGNGCELVEGLLPMVLEIRKKITSVLSEEENNMLSSLLQKLIKGLV</sequence>
<reference evidence="5" key="1">
    <citation type="submission" date="2021-01" db="EMBL/GenBank/DDBJ databases">
        <title>Genome public.</title>
        <authorList>
            <person name="Liu C."/>
            <person name="Sun Q."/>
        </authorList>
    </citation>
    <scope>NUCLEOTIDE SEQUENCE</scope>
    <source>
        <strain evidence="5">YIM B02565</strain>
    </source>
</reference>
<organism evidence="5 6">
    <name type="scientific">Clostridium paridis</name>
    <dbReference type="NCBI Taxonomy" id="2803863"/>
    <lineage>
        <taxon>Bacteria</taxon>
        <taxon>Bacillati</taxon>
        <taxon>Bacillota</taxon>
        <taxon>Clostridia</taxon>
        <taxon>Eubacteriales</taxon>
        <taxon>Clostridiaceae</taxon>
        <taxon>Clostridium</taxon>
    </lineage>
</organism>
<dbReference type="SMART" id="SM00347">
    <property type="entry name" value="HTH_MARR"/>
    <property type="match status" value="1"/>
</dbReference>
<dbReference type="Proteomes" id="UP000623681">
    <property type="component" value="Unassembled WGS sequence"/>
</dbReference>
<dbReference type="EMBL" id="JAESWA010000010">
    <property type="protein sequence ID" value="MBL4930570.1"/>
    <property type="molecule type" value="Genomic_DNA"/>
</dbReference>
<dbReference type="InterPro" id="IPR000835">
    <property type="entry name" value="HTH_MarR-typ"/>
</dbReference>
<dbReference type="Gene3D" id="1.10.10.10">
    <property type="entry name" value="Winged helix-like DNA-binding domain superfamily/Winged helix DNA-binding domain"/>
    <property type="match status" value="1"/>
</dbReference>
<dbReference type="PROSITE" id="PS01117">
    <property type="entry name" value="HTH_MARR_1"/>
    <property type="match status" value="1"/>
</dbReference>
<gene>
    <name evidence="5" type="ORF">JK634_01995</name>
</gene>
<evidence type="ECO:0000313" key="5">
    <source>
        <dbReference type="EMBL" id="MBL4930570.1"/>
    </source>
</evidence>
<dbReference type="AlphaFoldDB" id="A0A937K3X7"/>
<dbReference type="PROSITE" id="PS50995">
    <property type="entry name" value="HTH_MARR_2"/>
    <property type="match status" value="1"/>
</dbReference>
<dbReference type="InterPro" id="IPR036390">
    <property type="entry name" value="WH_DNA-bd_sf"/>
</dbReference>
<dbReference type="PANTHER" id="PTHR42756">
    <property type="entry name" value="TRANSCRIPTIONAL REGULATOR, MARR"/>
    <property type="match status" value="1"/>
</dbReference>
<evidence type="ECO:0000313" key="6">
    <source>
        <dbReference type="Proteomes" id="UP000623681"/>
    </source>
</evidence>
<evidence type="ECO:0000256" key="1">
    <source>
        <dbReference type="ARBA" id="ARBA00023015"/>
    </source>
</evidence>
<keyword evidence="1" id="KW-0805">Transcription regulation</keyword>
<dbReference type="GO" id="GO:0003700">
    <property type="term" value="F:DNA-binding transcription factor activity"/>
    <property type="evidence" value="ECO:0007669"/>
    <property type="project" value="InterPro"/>
</dbReference>
<dbReference type="PRINTS" id="PR00598">
    <property type="entry name" value="HTHMARR"/>
</dbReference>
<accession>A0A937K3X7</accession>
<dbReference type="SUPFAM" id="SSF46785">
    <property type="entry name" value="Winged helix' DNA-binding domain"/>
    <property type="match status" value="1"/>
</dbReference>
<dbReference type="Pfam" id="PF01047">
    <property type="entry name" value="MarR"/>
    <property type="match status" value="1"/>
</dbReference>
<evidence type="ECO:0000256" key="3">
    <source>
        <dbReference type="ARBA" id="ARBA00023163"/>
    </source>
</evidence>